<sequence>MELIKLKVREHNSKGSNATLITDKFIESCTKLDASIFESLIDEDQYFENKDKYEFLSFLKAQFDHAKKIGLDKTIVGYGSCGACQVGCRTHEFFGADGKIRFAYLINQKDGEVKDIFNCNASSGWFKK</sequence>
<organism evidence="1 2">
    <name type="scientific">Maribacter spongiicola</name>
    <dbReference type="NCBI Taxonomy" id="1206753"/>
    <lineage>
        <taxon>Bacteria</taxon>
        <taxon>Pseudomonadati</taxon>
        <taxon>Bacteroidota</taxon>
        <taxon>Flavobacteriia</taxon>
        <taxon>Flavobacteriales</taxon>
        <taxon>Flavobacteriaceae</taxon>
        <taxon>Maribacter</taxon>
    </lineage>
</organism>
<reference evidence="1 2" key="1">
    <citation type="submission" date="2019-03" db="EMBL/GenBank/DDBJ databases">
        <title>Genomic Encyclopedia of Archaeal and Bacterial Type Strains, Phase II (KMG-II): from individual species to whole genera.</title>
        <authorList>
            <person name="Goeker M."/>
        </authorList>
    </citation>
    <scope>NUCLEOTIDE SEQUENCE [LARGE SCALE GENOMIC DNA]</scope>
    <source>
        <strain evidence="1 2">DSM 25233</strain>
    </source>
</reference>
<dbReference type="EMBL" id="SOAY01000013">
    <property type="protein sequence ID" value="TDT41962.1"/>
    <property type="molecule type" value="Genomic_DNA"/>
</dbReference>
<dbReference type="Proteomes" id="UP000294749">
    <property type="component" value="Unassembled WGS sequence"/>
</dbReference>
<comment type="caution">
    <text evidence="1">The sequence shown here is derived from an EMBL/GenBank/DDBJ whole genome shotgun (WGS) entry which is preliminary data.</text>
</comment>
<protein>
    <submittedName>
        <fullName evidence="1">Uncharacterized protein</fullName>
    </submittedName>
</protein>
<keyword evidence="2" id="KW-1185">Reference proteome</keyword>
<dbReference type="RefSeq" id="WP_133688447.1">
    <property type="nucleotide sequence ID" value="NZ_SOAY01000013.1"/>
</dbReference>
<proteinExistence type="predicted"/>
<accession>A0A4R7JUC8</accession>
<dbReference type="OrthoDB" id="1443163at2"/>
<gene>
    <name evidence="1" type="ORF">CLV90_3195</name>
</gene>
<dbReference type="AlphaFoldDB" id="A0A4R7JUC8"/>
<evidence type="ECO:0000313" key="1">
    <source>
        <dbReference type="EMBL" id="TDT41962.1"/>
    </source>
</evidence>
<name>A0A4R7JUC8_9FLAO</name>
<evidence type="ECO:0000313" key="2">
    <source>
        <dbReference type="Proteomes" id="UP000294749"/>
    </source>
</evidence>